<evidence type="ECO:0000313" key="4">
    <source>
        <dbReference type="EMBL" id="KAJ8756026.1"/>
    </source>
</evidence>
<accession>A0AAV8SUR4</accession>
<proteinExistence type="predicted"/>
<dbReference type="Proteomes" id="UP001159364">
    <property type="component" value="Linkage Group LG09"/>
</dbReference>
<dbReference type="PROSITE" id="PS50030">
    <property type="entry name" value="UBA"/>
    <property type="match status" value="1"/>
</dbReference>
<dbReference type="SUPFAM" id="SSF46934">
    <property type="entry name" value="UBA-like"/>
    <property type="match status" value="1"/>
</dbReference>
<feature type="domain" description="UBA" evidence="3">
    <location>
        <begin position="150"/>
        <end position="202"/>
    </location>
</feature>
<comment type="caution">
    <text evidence="4">The sequence shown here is derived from an EMBL/GenBank/DDBJ whole genome shotgun (WGS) entry which is preliminary data.</text>
</comment>
<gene>
    <name evidence="4" type="ORF">K2173_024572</name>
</gene>
<protein>
    <recommendedName>
        <fullName evidence="3">UBA domain-containing protein</fullName>
    </recommendedName>
</protein>
<dbReference type="PANTHER" id="PTHR35294:SF4">
    <property type="entry name" value="UBA DOMAIN-CONTAINING PROTEIN"/>
    <property type="match status" value="1"/>
</dbReference>
<feature type="compositionally biased region" description="Polar residues" evidence="2">
    <location>
        <begin position="84"/>
        <end position="103"/>
    </location>
</feature>
<organism evidence="4 5">
    <name type="scientific">Erythroxylum novogranatense</name>
    <dbReference type="NCBI Taxonomy" id="1862640"/>
    <lineage>
        <taxon>Eukaryota</taxon>
        <taxon>Viridiplantae</taxon>
        <taxon>Streptophyta</taxon>
        <taxon>Embryophyta</taxon>
        <taxon>Tracheophyta</taxon>
        <taxon>Spermatophyta</taxon>
        <taxon>Magnoliopsida</taxon>
        <taxon>eudicotyledons</taxon>
        <taxon>Gunneridae</taxon>
        <taxon>Pentapetalae</taxon>
        <taxon>rosids</taxon>
        <taxon>fabids</taxon>
        <taxon>Malpighiales</taxon>
        <taxon>Erythroxylaceae</taxon>
        <taxon>Erythroxylum</taxon>
    </lineage>
</organism>
<dbReference type="InterPro" id="IPR015940">
    <property type="entry name" value="UBA"/>
</dbReference>
<keyword evidence="1" id="KW-0175">Coiled coil</keyword>
<name>A0AAV8SUR4_9ROSI</name>
<feature type="coiled-coil region" evidence="1">
    <location>
        <begin position="242"/>
        <end position="269"/>
    </location>
</feature>
<dbReference type="InterPro" id="IPR009060">
    <property type="entry name" value="UBA-like_sf"/>
</dbReference>
<evidence type="ECO:0000256" key="2">
    <source>
        <dbReference type="SAM" id="MobiDB-lite"/>
    </source>
</evidence>
<feature type="region of interest" description="Disordered" evidence="2">
    <location>
        <begin position="1"/>
        <end position="150"/>
    </location>
</feature>
<keyword evidence="5" id="KW-1185">Reference proteome</keyword>
<evidence type="ECO:0000259" key="3">
    <source>
        <dbReference type="PROSITE" id="PS50030"/>
    </source>
</evidence>
<dbReference type="AlphaFoldDB" id="A0AAV8SUR4"/>
<dbReference type="PANTHER" id="PTHR35294">
    <property type="entry name" value="UBIQUITIN-ASSOCIATED/TRANSLATION ELONGATION FACTOR EF1B PROTEIN"/>
    <property type="match status" value="1"/>
</dbReference>
<evidence type="ECO:0000313" key="5">
    <source>
        <dbReference type="Proteomes" id="UP001159364"/>
    </source>
</evidence>
<dbReference type="Gene3D" id="1.10.8.10">
    <property type="entry name" value="DNA helicase RuvA subunit, C-terminal domain"/>
    <property type="match status" value="1"/>
</dbReference>
<dbReference type="EMBL" id="JAIWQS010000009">
    <property type="protein sequence ID" value="KAJ8756026.1"/>
    <property type="molecule type" value="Genomic_DNA"/>
</dbReference>
<sequence>MSPRSKSKGKSKDKCSAKSVKEQQKGSVKPCGSTNTSGGSPANAYNPLSGTFHTLEIPSGALPPPLNDSSHFSSIDDNDEHSSSPHGTVSEYDSVSNNGSCSGESEDPKEKIANSTRLENVPGLDNEKRGKIRLKNEKKHQRQKERRAQELHERCTGYLMSKKLEALSQQLVAMGFSAERATLALLLNEGRLEESVNWLFEANEEEVRSKESKLVGNSSLKIDITEELSQMSRMVVHFKCSKQEVERAVAASEGDLVKAEETLQAQKREVPVVPPVRQEIADAKNLKRVEEKPVVAASLTSQPRRNERDFNPVKTASALPSYAEPATSRHLQLLNQEKALADKRWVMAGPNPSFSTAVASPVQGIPLSAKLEIRRGIAGNEVNSSQQMIREPIAVMQHPQSVNPMQDPVPGISALHSVPGGWYSNDVTGDSIMPNVKLLQNTGNLNRVNQNSEQFYHSASYKGTQLLSSSPVDFTSELVGSWGMMRKSLVVPSDLHSSYGMPSTPSLAVPSSLGLFAGWGSGRTSGSSAHVDWNTGGLIPDLDYASVDWTLDSNLLPSKSSGLWLGLSSLLRNSSATRMSGTSGSCIPGLRDGGVTQETSQAGLREWTSPFTGKDMFSLPRRYVTSP</sequence>
<reference evidence="4 5" key="1">
    <citation type="submission" date="2021-09" db="EMBL/GenBank/DDBJ databases">
        <title>Genomic insights and catalytic innovation underlie evolution of tropane alkaloids biosynthesis.</title>
        <authorList>
            <person name="Wang Y.-J."/>
            <person name="Tian T."/>
            <person name="Huang J.-P."/>
            <person name="Huang S.-X."/>
        </authorList>
    </citation>
    <scope>NUCLEOTIDE SEQUENCE [LARGE SCALE GENOMIC DNA]</scope>
    <source>
        <strain evidence="4">KIB-2018</strain>
        <tissue evidence="4">Leaf</tissue>
    </source>
</reference>
<evidence type="ECO:0000256" key="1">
    <source>
        <dbReference type="SAM" id="Coils"/>
    </source>
</evidence>
<feature type="compositionally biased region" description="Basic and acidic residues" evidence="2">
    <location>
        <begin position="10"/>
        <end position="24"/>
    </location>
</feature>
<feature type="compositionally biased region" description="Basic residues" evidence="2">
    <location>
        <begin position="130"/>
        <end position="145"/>
    </location>
</feature>